<evidence type="ECO:0000256" key="6">
    <source>
        <dbReference type="ARBA" id="ARBA00023136"/>
    </source>
</evidence>
<comment type="subcellular location">
    <subcellularLocation>
        <location evidence="1">Endoplasmic reticulum membrane</location>
        <topology evidence="1">Peripheral membrane protein</topology>
    </subcellularLocation>
</comment>
<evidence type="ECO:0000256" key="4">
    <source>
        <dbReference type="ARBA" id="ARBA00018463"/>
    </source>
</evidence>
<comment type="subunit">
    <text evidence="3">Interacts with ERF2.</text>
</comment>
<dbReference type="InterPro" id="IPR019383">
    <property type="entry name" value="Golgin_A_7/ERF4"/>
</dbReference>
<feature type="region of interest" description="Disordered" evidence="7">
    <location>
        <begin position="95"/>
        <end position="213"/>
    </location>
</feature>
<feature type="compositionally biased region" description="Basic and acidic residues" evidence="7">
    <location>
        <begin position="110"/>
        <end position="122"/>
    </location>
</feature>
<comment type="similarity">
    <text evidence="2">Belongs to the ERF4 family.</text>
</comment>
<dbReference type="GO" id="GO:0005789">
    <property type="term" value="C:endoplasmic reticulum membrane"/>
    <property type="evidence" value="ECO:0007669"/>
    <property type="project" value="UniProtKB-SubCell"/>
</dbReference>
<feature type="domain" description="Golgin subfamily A member 7/ERF4" evidence="8">
    <location>
        <begin position="281"/>
        <end position="393"/>
    </location>
</feature>
<feature type="compositionally biased region" description="Polar residues" evidence="7">
    <location>
        <begin position="149"/>
        <end position="162"/>
    </location>
</feature>
<accession>A0AAD7U540</accession>
<dbReference type="PANTHER" id="PTHR13254:SF0">
    <property type="entry name" value="GOLGIN SUBFAMILY A MEMBER 7_ERF4 DOMAIN-CONTAINING PROTEIN"/>
    <property type="match status" value="1"/>
</dbReference>
<dbReference type="EMBL" id="JAPEVG010000008">
    <property type="protein sequence ID" value="KAJ8497153.1"/>
    <property type="molecule type" value="Genomic_DNA"/>
</dbReference>
<evidence type="ECO:0000259" key="8">
    <source>
        <dbReference type="Pfam" id="PF10256"/>
    </source>
</evidence>
<keyword evidence="5" id="KW-0256">Endoplasmic reticulum</keyword>
<proteinExistence type="inferred from homology"/>
<comment type="caution">
    <text evidence="9">The sequence shown here is derived from an EMBL/GenBank/DDBJ whole genome shotgun (WGS) entry which is preliminary data.</text>
</comment>
<feature type="compositionally biased region" description="Acidic residues" evidence="7">
    <location>
        <begin position="123"/>
        <end position="146"/>
    </location>
</feature>
<dbReference type="Pfam" id="PF10256">
    <property type="entry name" value="Erf4"/>
    <property type="match status" value="1"/>
</dbReference>
<dbReference type="AlphaFoldDB" id="A0AAD7U540"/>
<evidence type="ECO:0000256" key="1">
    <source>
        <dbReference type="ARBA" id="ARBA00004406"/>
    </source>
</evidence>
<gene>
    <name evidence="9" type="ORF">ONZ51_g638</name>
</gene>
<sequence>MSSSSRPASPSAQQHPISEPAAQAPLAHEASHAPSTSASAPPTKVLSQDTSLTNGHSEDRPAAGDKMAKLGLKAAPPELDPADLDVVIDISRPVDDSYYADPDSTLRNSVDAHRTGLRKDADADSDSDSDSTGEDEEEDADWDGPTEADITTAQRQTDTPTPSAEHEHGGSTLYGSGAGSDPEREREREHVQEHPLRLDVHPPSPPPWDMQDEAERGRISPQRFEFSTAKSRTVHEFTSKPRNHNRPLIPHSAYYFGPPPPDAAYGTEPTGQIGVHHPREIVRIERDYSGGELPQFLSTYPLELEGRITPTQFLETINAINEILLSAHSLGHAFVDNALAFFSLQTSRVLKKSHYEKEMDRLKSMIDMLNEQVYNPVGLNIKWPRSVAFLFLEIEYYVCLIDGVASPIERLMLPGEVHIICYTCLHALPMHSIAFSPLRSVHIQPRTVVLLSPFTSLSCISSTHPHIRISQATTIPTLRTLRSLTAHRTPRVAC</sequence>
<dbReference type="GO" id="GO:0031211">
    <property type="term" value="C:endoplasmic reticulum palmitoyltransferase complex"/>
    <property type="evidence" value="ECO:0007669"/>
    <property type="project" value="TreeGrafter"/>
</dbReference>
<evidence type="ECO:0000256" key="3">
    <source>
        <dbReference type="ARBA" id="ARBA00011396"/>
    </source>
</evidence>
<keyword evidence="10" id="KW-1185">Reference proteome</keyword>
<feature type="compositionally biased region" description="Low complexity" evidence="7">
    <location>
        <begin position="32"/>
        <end position="43"/>
    </location>
</feature>
<feature type="compositionally biased region" description="Basic and acidic residues" evidence="7">
    <location>
        <begin position="56"/>
        <end position="68"/>
    </location>
</feature>
<dbReference type="GO" id="GO:0006612">
    <property type="term" value="P:protein targeting to membrane"/>
    <property type="evidence" value="ECO:0007669"/>
    <property type="project" value="TreeGrafter"/>
</dbReference>
<feature type="compositionally biased region" description="Polar residues" evidence="7">
    <location>
        <begin position="45"/>
        <end position="55"/>
    </location>
</feature>
<dbReference type="InterPro" id="IPR051371">
    <property type="entry name" value="Ras_palmitoyltransferase"/>
</dbReference>
<dbReference type="PANTHER" id="PTHR13254">
    <property type="entry name" value="GOLGI AUTOANTIGEN, GOLGIN SUBFAMILY A, 7"/>
    <property type="match status" value="1"/>
</dbReference>
<feature type="region of interest" description="Disordered" evidence="7">
    <location>
        <begin position="1"/>
        <end position="82"/>
    </location>
</feature>
<dbReference type="Proteomes" id="UP001215151">
    <property type="component" value="Unassembled WGS sequence"/>
</dbReference>
<protein>
    <recommendedName>
        <fullName evidence="4">Ras modification protein ERF4</fullName>
    </recommendedName>
</protein>
<evidence type="ECO:0000256" key="2">
    <source>
        <dbReference type="ARBA" id="ARBA00007732"/>
    </source>
</evidence>
<organism evidence="9 10">
    <name type="scientific">Trametes cubensis</name>
    <dbReference type="NCBI Taxonomy" id="1111947"/>
    <lineage>
        <taxon>Eukaryota</taxon>
        <taxon>Fungi</taxon>
        <taxon>Dikarya</taxon>
        <taxon>Basidiomycota</taxon>
        <taxon>Agaricomycotina</taxon>
        <taxon>Agaricomycetes</taxon>
        <taxon>Polyporales</taxon>
        <taxon>Polyporaceae</taxon>
        <taxon>Trametes</taxon>
    </lineage>
</organism>
<feature type="compositionally biased region" description="Low complexity" evidence="7">
    <location>
        <begin position="1"/>
        <end position="12"/>
    </location>
</feature>
<name>A0AAD7U540_9APHY</name>
<evidence type="ECO:0000313" key="9">
    <source>
        <dbReference type="EMBL" id="KAJ8497153.1"/>
    </source>
</evidence>
<evidence type="ECO:0000313" key="10">
    <source>
        <dbReference type="Proteomes" id="UP001215151"/>
    </source>
</evidence>
<evidence type="ECO:0000256" key="7">
    <source>
        <dbReference type="SAM" id="MobiDB-lite"/>
    </source>
</evidence>
<reference evidence="9" key="1">
    <citation type="submission" date="2022-11" db="EMBL/GenBank/DDBJ databases">
        <title>Genome Sequence of Cubamyces cubensis.</title>
        <authorList>
            <person name="Buettner E."/>
        </authorList>
    </citation>
    <scope>NUCLEOTIDE SEQUENCE</scope>
    <source>
        <strain evidence="9">MPL-01</strain>
    </source>
</reference>
<feature type="compositionally biased region" description="Basic and acidic residues" evidence="7">
    <location>
        <begin position="181"/>
        <end position="200"/>
    </location>
</feature>
<keyword evidence="6" id="KW-0472">Membrane</keyword>
<evidence type="ECO:0000256" key="5">
    <source>
        <dbReference type="ARBA" id="ARBA00022824"/>
    </source>
</evidence>